<dbReference type="EMBL" id="CP108038">
    <property type="protein sequence ID" value="WUN89798.1"/>
    <property type="molecule type" value="Genomic_DNA"/>
</dbReference>
<feature type="compositionally biased region" description="Acidic residues" evidence="1">
    <location>
        <begin position="446"/>
        <end position="457"/>
    </location>
</feature>
<organism evidence="2 3">
    <name type="scientific">Streptomyces bobili</name>
    <dbReference type="NCBI Taxonomy" id="67280"/>
    <lineage>
        <taxon>Bacteria</taxon>
        <taxon>Bacillati</taxon>
        <taxon>Actinomycetota</taxon>
        <taxon>Actinomycetes</taxon>
        <taxon>Kitasatosporales</taxon>
        <taxon>Streptomycetaceae</taxon>
        <taxon>Streptomyces</taxon>
    </lineage>
</organism>
<reference evidence="2" key="1">
    <citation type="submission" date="2022-10" db="EMBL/GenBank/DDBJ databases">
        <title>The complete genomes of actinobacterial strains from the NBC collection.</title>
        <authorList>
            <person name="Joergensen T.S."/>
            <person name="Alvarez Arevalo M."/>
            <person name="Sterndorff E.B."/>
            <person name="Faurdal D."/>
            <person name="Vuksanovic O."/>
            <person name="Mourched A.-S."/>
            <person name="Charusanti P."/>
            <person name="Shaw S."/>
            <person name="Blin K."/>
            <person name="Weber T."/>
        </authorList>
    </citation>
    <scope>NUCLEOTIDE SEQUENCE</scope>
    <source>
        <strain evidence="2">NBC_00302</strain>
    </source>
</reference>
<feature type="compositionally biased region" description="Low complexity" evidence="1">
    <location>
        <begin position="415"/>
        <end position="428"/>
    </location>
</feature>
<accession>A0ABZ1R4C5</accession>
<feature type="compositionally biased region" description="Pro residues" evidence="1">
    <location>
        <begin position="429"/>
        <end position="445"/>
    </location>
</feature>
<feature type="region of interest" description="Disordered" evidence="1">
    <location>
        <begin position="374"/>
        <end position="480"/>
    </location>
</feature>
<evidence type="ECO:0000313" key="3">
    <source>
        <dbReference type="Proteomes" id="UP001432071"/>
    </source>
</evidence>
<evidence type="ECO:0000256" key="1">
    <source>
        <dbReference type="SAM" id="MobiDB-lite"/>
    </source>
</evidence>
<dbReference type="RefSeq" id="WP_328736520.1">
    <property type="nucleotide sequence ID" value="NZ_CP108038.1"/>
</dbReference>
<dbReference type="Proteomes" id="UP001432071">
    <property type="component" value="Chromosome"/>
</dbReference>
<gene>
    <name evidence="2" type="ORF">OHT53_28830</name>
</gene>
<proteinExistence type="predicted"/>
<sequence>MPGITTPLRERRSRKPTGLPNPPMIVLCGPEKCGKSHEAARGTGSDLIGIAFWIEIGGSEGTADYYGRVPGANYEIVPHDGSYQDILDAIRWAVHQPQRVPGKPNMIVIDNGSNLWDMISDEQALFARRRAVNKAQDNRRRAPSLDDPVVVDPDLWNRAKDRWGEILWMLRRHAGPVVMIARQEIVTAFENDKPTRNTTRKIKAEKNLPAAVDAIVEMHGIGDAYLTGVRTLHWDVKPGDTVRFEDFSIDALLRRMGFEEAATHRQVTESRPEAYLDEQQTARPAQPQRQQQRRQEAPPAQTGGQQPALNGKQAVEMVHKALTDENNPMECLRALREEWGVRTLREIPTTTKMWGNTNADDLITKSLDYVEKQAKKREQEGAGGQPAGSSTPPSGAGEQDQAREHREEPPPSAPAQPQTEQAPPGESDAPPPPDPEAEEPPPPAESPDDTSAAEEPQDLPPQRPAKPAPSRKKPDDPKEVARQALLDEAEVQARVKFVTVGEHLGSLSEDGEPGLGQLRDFVQAHRAEVIALLEEADESALADLYRRAPMPDLGIKRKFAEYLDRAPSGQ</sequence>
<keyword evidence="3" id="KW-1185">Reference proteome</keyword>
<feature type="compositionally biased region" description="Basic and acidic residues" evidence="1">
    <location>
        <begin position="400"/>
        <end position="409"/>
    </location>
</feature>
<evidence type="ECO:0000313" key="2">
    <source>
        <dbReference type="EMBL" id="WUN89798.1"/>
    </source>
</evidence>
<dbReference type="GeneID" id="93765070"/>
<feature type="compositionally biased region" description="Low complexity" evidence="1">
    <location>
        <begin position="278"/>
        <end position="290"/>
    </location>
</feature>
<feature type="compositionally biased region" description="Basic and acidic residues" evidence="1">
    <location>
        <begin position="261"/>
        <end position="274"/>
    </location>
</feature>
<feature type="compositionally biased region" description="Pro residues" evidence="1">
    <location>
        <begin position="458"/>
        <end position="467"/>
    </location>
</feature>
<feature type="region of interest" description="Disordered" evidence="1">
    <location>
        <begin position="1"/>
        <end position="23"/>
    </location>
</feature>
<feature type="region of interest" description="Disordered" evidence="1">
    <location>
        <begin position="261"/>
        <end position="310"/>
    </location>
</feature>
<protein>
    <submittedName>
        <fullName evidence="2">Uncharacterized protein</fullName>
    </submittedName>
</protein>
<name>A0ABZ1R4C5_9ACTN</name>